<dbReference type="PANTHER" id="PTHR43736:SF1">
    <property type="entry name" value="DIHYDRONEOPTERIN TRIPHOSPHATE DIPHOSPHATASE"/>
    <property type="match status" value="1"/>
</dbReference>
<evidence type="ECO:0000256" key="3">
    <source>
        <dbReference type="RuleBase" id="RU003476"/>
    </source>
</evidence>
<sequence length="156" mass="17507">MKISVGVQAVIFQGNSVLTIKKIDDDGEVCHILPGGKQEFGETMEQALRREVFEEVGIQVEVHELLFLREFISANHINAEENGELHIVSPIFLCRMHPDDVIPQTPPNPDPDQIGVEWIDLNGLSSLKFYPQELVPRLIESAVSNIQLNCYVGDMN</sequence>
<dbReference type="EMBL" id="CP034437">
    <property type="protein sequence ID" value="AZN40958.1"/>
    <property type="molecule type" value="Genomic_DNA"/>
</dbReference>
<comment type="similarity">
    <text evidence="1 3">Belongs to the Nudix hydrolase family.</text>
</comment>
<accession>A0A3Q8X7Z6</accession>
<dbReference type="GO" id="GO:0016787">
    <property type="term" value="F:hydrolase activity"/>
    <property type="evidence" value="ECO:0007669"/>
    <property type="project" value="UniProtKB-KW"/>
</dbReference>
<keyword evidence="2 3" id="KW-0378">Hydrolase</keyword>
<name>A0A3Q8X7Z6_9BACL</name>
<evidence type="ECO:0000313" key="6">
    <source>
        <dbReference type="Proteomes" id="UP000272528"/>
    </source>
</evidence>
<reference evidence="6" key="1">
    <citation type="submission" date="2018-12" db="EMBL/GenBank/DDBJ databases">
        <title>Genome sequence of Peanibacillus sp.</title>
        <authorList>
            <person name="Subramani G."/>
            <person name="Srinivasan S."/>
            <person name="Kim M.K."/>
        </authorList>
    </citation>
    <scope>NUCLEOTIDE SEQUENCE [LARGE SCALE GENOMIC DNA]</scope>
    <source>
        <strain evidence="6">18JY67-1</strain>
    </source>
</reference>
<dbReference type="PROSITE" id="PS51462">
    <property type="entry name" value="NUDIX"/>
    <property type="match status" value="1"/>
</dbReference>
<dbReference type="InterPro" id="IPR015797">
    <property type="entry name" value="NUDIX_hydrolase-like_dom_sf"/>
</dbReference>
<dbReference type="Pfam" id="PF00293">
    <property type="entry name" value="NUDIX"/>
    <property type="match status" value="1"/>
</dbReference>
<protein>
    <submittedName>
        <fullName evidence="5">NUDIX domain-containing protein</fullName>
    </submittedName>
</protein>
<organism evidence="5 6">
    <name type="scientific">Paenibacillus albus</name>
    <dbReference type="NCBI Taxonomy" id="2495582"/>
    <lineage>
        <taxon>Bacteria</taxon>
        <taxon>Bacillati</taxon>
        <taxon>Bacillota</taxon>
        <taxon>Bacilli</taxon>
        <taxon>Bacillales</taxon>
        <taxon>Paenibacillaceae</taxon>
        <taxon>Paenibacillus</taxon>
    </lineage>
</organism>
<dbReference type="Proteomes" id="UP000272528">
    <property type="component" value="Chromosome"/>
</dbReference>
<feature type="domain" description="Nudix hydrolase" evidence="4">
    <location>
        <begin position="2"/>
        <end position="140"/>
    </location>
</feature>
<evidence type="ECO:0000256" key="2">
    <source>
        <dbReference type="ARBA" id="ARBA00022801"/>
    </source>
</evidence>
<dbReference type="AlphaFoldDB" id="A0A3Q8X7Z6"/>
<dbReference type="InterPro" id="IPR020476">
    <property type="entry name" value="Nudix_hydrolase"/>
</dbReference>
<dbReference type="PROSITE" id="PS00893">
    <property type="entry name" value="NUDIX_BOX"/>
    <property type="match status" value="1"/>
</dbReference>
<dbReference type="Gene3D" id="3.90.79.10">
    <property type="entry name" value="Nucleoside Triphosphate Pyrophosphohydrolase"/>
    <property type="match status" value="1"/>
</dbReference>
<gene>
    <name evidence="5" type="ORF">EJC50_15740</name>
</gene>
<evidence type="ECO:0000256" key="1">
    <source>
        <dbReference type="ARBA" id="ARBA00005582"/>
    </source>
</evidence>
<dbReference type="RefSeq" id="WP_126016541.1">
    <property type="nucleotide sequence ID" value="NZ_CP034437.1"/>
</dbReference>
<keyword evidence="6" id="KW-1185">Reference proteome</keyword>
<dbReference type="PANTHER" id="PTHR43736">
    <property type="entry name" value="ADP-RIBOSE PYROPHOSPHATASE"/>
    <property type="match status" value="1"/>
</dbReference>
<dbReference type="PRINTS" id="PR00502">
    <property type="entry name" value="NUDIXFAMILY"/>
</dbReference>
<dbReference type="SUPFAM" id="SSF55811">
    <property type="entry name" value="Nudix"/>
    <property type="match status" value="1"/>
</dbReference>
<evidence type="ECO:0000259" key="4">
    <source>
        <dbReference type="PROSITE" id="PS51462"/>
    </source>
</evidence>
<proteinExistence type="inferred from homology"/>
<dbReference type="InterPro" id="IPR020084">
    <property type="entry name" value="NUDIX_hydrolase_CS"/>
</dbReference>
<dbReference type="OrthoDB" id="65827at2"/>
<dbReference type="InterPro" id="IPR000086">
    <property type="entry name" value="NUDIX_hydrolase_dom"/>
</dbReference>
<evidence type="ECO:0000313" key="5">
    <source>
        <dbReference type="EMBL" id="AZN40958.1"/>
    </source>
</evidence>
<dbReference type="KEGG" id="palb:EJC50_15740"/>